<feature type="domain" description="EngB-type G" evidence="11">
    <location>
        <begin position="13"/>
        <end position="189"/>
    </location>
</feature>
<dbReference type="AlphaFoldDB" id="A0A1G9NAM1"/>
<evidence type="ECO:0000256" key="8">
    <source>
        <dbReference type="ARBA" id="ARBA00023210"/>
    </source>
</evidence>
<evidence type="ECO:0000259" key="11">
    <source>
        <dbReference type="PROSITE" id="PS51706"/>
    </source>
</evidence>
<evidence type="ECO:0000256" key="2">
    <source>
        <dbReference type="ARBA" id="ARBA00009638"/>
    </source>
</evidence>
<evidence type="ECO:0000256" key="3">
    <source>
        <dbReference type="ARBA" id="ARBA00022618"/>
    </source>
</evidence>
<dbReference type="PANTHER" id="PTHR11649">
    <property type="entry name" value="MSS1/TRME-RELATED GTP-BINDING PROTEIN"/>
    <property type="match status" value="1"/>
</dbReference>
<evidence type="ECO:0000256" key="7">
    <source>
        <dbReference type="ARBA" id="ARBA00023134"/>
    </source>
</evidence>
<dbReference type="Gene3D" id="3.40.50.300">
    <property type="entry name" value="P-loop containing nucleotide triphosphate hydrolases"/>
    <property type="match status" value="1"/>
</dbReference>
<dbReference type="InterPro" id="IPR027417">
    <property type="entry name" value="P-loop_NTPase"/>
</dbReference>
<sequence>MGAVDLDHLPPPDRTEVAFAGRSNVGKSSLINGLTNQTGLARASGEPGRTRELNFFNLEGSNLRLVDLPGYGFAKAPKDVVEKWTRLTRAFLRGRVNLKRVYLLIDSRHGLKPVDNAIMDVFDEAAVSYQIVLTKCDKIKPPQVARTIEETLAAIRKRPAAFPRAVATSSSKHQGLDDLRAEIAALLPDAAG</sequence>
<dbReference type="InterPro" id="IPR030393">
    <property type="entry name" value="G_ENGB_dom"/>
</dbReference>
<gene>
    <name evidence="10" type="primary">engB</name>
    <name evidence="12" type="ORF">SAMN04488568_102278</name>
</gene>
<keyword evidence="5 10" id="KW-0547">Nucleotide-binding</keyword>
<dbReference type="HAMAP" id="MF_00321">
    <property type="entry name" value="GTPase_EngB"/>
    <property type="match status" value="1"/>
</dbReference>
<dbReference type="CDD" id="cd01876">
    <property type="entry name" value="YihA_EngB"/>
    <property type="match status" value="1"/>
</dbReference>
<dbReference type="Proteomes" id="UP000199759">
    <property type="component" value="Unassembled WGS sequence"/>
</dbReference>
<keyword evidence="6" id="KW-0460">Magnesium</keyword>
<dbReference type="PANTHER" id="PTHR11649:SF13">
    <property type="entry name" value="ENGB-TYPE G DOMAIN-CONTAINING PROTEIN"/>
    <property type="match status" value="1"/>
</dbReference>
<reference evidence="12 13" key="1">
    <citation type="submission" date="2016-10" db="EMBL/GenBank/DDBJ databases">
        <authorList>
            <person name="de Groot N.N."/>
        </authorList>
    </citation>
    <scope>NUCLEOTIDE SEQUENCE [LARGE SCALE GENOMIC DNA]</scope>
    <source>
        <strain evidence="12 13">DSM 16077</strain>
    </source>
</reference>
<dbReference type="NCBIfam" id="TIGR03598">
    <property type="entry name" value="GTPase_YsxC"/>
    <property type="match status" value="1"/>
</dbReference>
<name>A0A1G9NAM1_9PROT</name>
<dbReference type="GO" id="GO:0000917">
    <property type="term" value="P:division septum assembly"/>
    <property type="evidence" value="ECO:0007669"/>
    <property type="project" value="UniProtKB-KW"/>
</dbReference>
<dbReference type="GO" id="GO:0005525">
    <property type="term" value="F:GTP binding"/>
    <property type="evidence" value="ECO:0007669"/>
    <property type="project" value="UniProtKB-UniRule"/>
</dbReference>
<evidence type="ECO:0000256" key="4">
    <source>
        <dbReference type="ARBA" id="ARBA00022723"/>
    </source>
</evidence>
<dbReference type="STRING" id="144026.SAMN04488568_102278"/>
<accession>A0A1G9NAM1</accession>
<comment type="similarity">
    <text evidence="2 10">Belongs to the TRAFAC class TrmE-Era-EngA-EngB-Septin-like GTPase superfamily. EngB GTPase family.</text>
</comment>
<dbReference type="EMBL" id="FNHG01000002">
    <property type="protein sequence ID" value="SDL83494.1"/>
    <property type="molecule type" value="Genomic_DNA"/>
</dbReference>
<dbReference type="InterPro" id="IPR006073">
    <property type="entry name" value="GTP-bd"/>
</dbReference>
<evidence type="ECO:0000313" key="13">
    <source>
        <dbReference type="Proteomes" id="UP000199759"/>
    </source>
</evidence>
<proteinExistence type="inferred from homology"/>
<evidence type="ECO:0000256" key="1">
    <source>
        <dbReference type="ARBA" id="ARBA00001946"/>
    </source>
</evidence>
<dbReference type="InterPro" id="IPR019987">
    <property type="entry name" value="GTP-bd_ribosome_bio_YsxC"/>
</dbReference>
<dbReference type="GO" id="GO:0046872">
    <property type="term" value="F:metal ion binding"/>
    <property type="evidence" value="ECO:0007669"/>
    <property type="project" value="UniProtKB-KW"/>
</dbReference>
<dbReference type="Pfam" id="PF01926">
    <property type="entry name" value="MMR_HSR1"/>
    <property type="match status" value="1"/>
</dbReference>
<dbReference type="PROSITE" id="PS51706">
    <property type="entry name" value="G_ENGB"/>
    <property type="match status" value="1"/>
</dbReference>
<keyword evidence="3 10" id="KW-0132">Cell division</keyword>
<keyword evidence="13" id="KW-1185">Reference proteome</keyword>
<comment type="function">
    <text evidence="10">Necessary for normal cell division and for the maintenance of normal septation.</text>
</comment>
<protein>
    <recommendedName>
        <fullName evidence="10">Probable GTP-binding protein EngB</fullName>
    </recommendedName>
</protein>
<keyword evidence="4" id="KW-0479">Metal-binding</keyword>
<organism evidence="12 13">
    <name type="scientific">Maricaulis salignorans</name>
    <dbReference type="NCBI Taxonomy" id="144026"/>
    <lineage>
        <taxon>Bacteria</taxon>
        <taxon>Pseudomonadati</taxon>
        <taxon>Pseudomonadota</taxon>
        <taxon>Alphaproteobacteria</taxon>
        <taxon>Maricaulales</taxon>
        <taxon>Maricaulaceae</taxon>
        <taxon>Maricaulis</taxon>
    </lineage>
</organism>
<evidence type="ECO:0000256" key="6">
    <source>
        <dbReference type="ARBA" id="ARBA00022842"/>
    </source>
</evidence>
<evidence type="ECO:0000313" key="12">
    <source>
        <dbReference type="EMBL" id="SDL83494.1"/>
    </source>
</evidence>
<evidence type="ECO:0000256" key="9">
    <source>
        <dbReference type="ARBA" id="ARBA00023306"/>
    </source>
</evidence>
<dbReference type="RefSeq" id="WP_233342282.1">
    <property type="nucleotide sequence ID" value="NZ_FNHG01000002.1"/>
</dbReference>
<keyword evidence="8 10" id="KW-0717">Septation</keyword>
<evidence type="ECO:0000256" key="5">
    <source>
        <dbReference type="ARBA" id="ARBA00022741"/>
    </source>
</evidence>
<evidence type="ECO:0000256" key="10">
    <source>
        <dbReference type="HAMAP-Rule" id="MF_00321"/>
    </source>
</evidence>
<dbReference type="GO" id="GO:0005829">
    <property type="term" value="C:cytosol"/>
    <property type="evidence" value="ECO:0007669"/>
    <property type="project" value="TreeGrafter"/>
</dbReference>
<comment type="cofactor">
    <cofactor evidence="1">
        <name>Mg(2+)</name>
        <dbReference type="ChEBI" id="CHEBI:18420"/>
    </cofactor>
</comment>
<dbReference type="SUPFAM" id="SSF52540">
    <property type="entry name" value="P-loop containing nucleoside triphosphate hydrolases"/>
    <property type="match status" value="1"/>
</dbReference>
<keyword evidence="7 10" id="KW-0342">GTP-binding</keyword>
<keyword evidence="9 10" id="KW-0131">Cell cycle</keyword>